<protein>
    <submittedName>
        <fullName evidence="2 3">Uncharacterized protein</fullName>
    </submittedName>
</protein>
<feature type="region of interest" description="Disordered" evidence="1">
    <location>
        <begin position="23"/>
        <end position="122"/>
    </location>
</feature>
<gene>
    <name evidence="2" type="ORF">ZHAS_00006004</name>
</gene>
<dbReference type="VEuPathDB" id="VectorBase:ASIS006283"/>
<accession>A0A084VKY0</accession>
<evidence type="ECO:0000313" key="3">
    <source>
        <dbReference type="EnsemblMetazoa" id="ASIC006004-PA"/>
    </source>
</evidence>
<feature type="compositionally biased region" description="Low complexity" evidence="1">
    <location>
        <begin position="199"/>
        <end position="214"/>
    </location>
</feature>
<dbReference type="VEuPathDB" id="VectorBase:ASIC006004"/>
<dbReference type="EMBL" id="KE524956">
    <property type="protein sequence ID" value="KFB38624.1"/>
    <property type="molecule type" value="Genomic_DNA"/>
</dbReference>
<evidence type="ECO:0000313" key="2">
    <source>
        <dbReference type="EMBL" id="KFB38624.1"/>
    </source>
</evidence>
<dbReference type="AlphaFoldDB" id="A0A084VKY0"/>
<proteinExistence type="predicted"/>
<dbReference type="EnsemblMetazoa" id="ASIC006004-RA">
    <property type="protein sequence ID" value="ASIC006004-PA"/>
    <property type="gene ID" value="ASIC006004"/>
</dbReference>
<evidence type="ECO:0000313" key="4">
    <source>
        <dbReference type="Proteomes" id="UP000030765"/>
    </source>
</evidence>
<name>A0A084VKY0_ANOSI</name>
<evidence type="ECO:0000256" key="1">
    <source>
        <dbReference type="SAM" id="MobiDB-lite"/>
    </source>
</evidence>
<feature type="compositionally biased region" description="Polar residues" evidence="1">
    <location>
        <begin position="160"/>
        <end position="190"/>
    </location>
</feature>
<feature type="compositionally biased region" description="Acidic residues" evidence="1">
    <location>
        <begin position="113"/>
        <end position="122"/>
    </location>
</feature>
<feature type="compositionally biased region" description="Low complexity" evidence="1">
    <location>
        <begin position="95"/>
        <end position="112"/>
    </location>
</feature>
<keyword evidence="4" id="KW-1185">Reference proteome</keyword>
<reference evidence="2 4" key="1">
    <citation type="journal article" date="2014" name="BMC Genomics">
        <title>Genome sequence of Anopheles sinensis provides insight into genetics basis of mosquito competence for malaria parasites.</title>
        <authorList>
            <person name="Zhou D."/>
            <person name="Zhang D."/>
            <person name="Ding G."/>
            <person name="Shi L."/>
            <person name="Hou Q."/>
            <person name="Ye Y."/>
            <person name="Xu Y."/>
            <person name="Zhou H."/>
            <person name="Xiong C."/>
            <person name="Li S."/>
            <person name="Yu J."/>
            <person name="Hong S."/>
            <person name="Yu X."/>
            <person name="Zou P."/>
            <person name="Chen C."/>
            <person name="Chang X."/>
            <person name="Wang W."/>
            <person name="Lv Y."/>
            <person name="Sun Y."/>
            <person name="Ma L."/>
            <person name="Shen B."/>
            <person name="Zhu C."/>
        </authorList>
    </citation>
    <scope>NUCLEOTIDE SEQUENCE [LARGE SCALE GENOMIC DNA]</scope>
</reference>
<dbReference type="EMBL" id="ATLV01014310">
    <property type="status" value="NOT_ANNOTATED_CDS"/>
    <property type="molecule type" value="Genomic_DNA"/>
</dbReference>
<feature type="region of interest" description="Disordered" evidence="1">
    <location>
        <begin position="154"/>
        <end position="214"/>
    </location>
</feature>
<feature type="compositionally biased region" description="Polar residues" evidence="1">
    <location>
        <begin position="52"/>
        <end position="67"/>
    </location>
</feature>
<dbReference type="Proteomes" id="UP000030765">
    <property type="component" value="Unassembled WGS sequence"/>
</dbReference>
<dbReference type="STRING" id="74873.A0A084VKY0"/>
<reference evidence="3" key="2">
    <citation type="submission" date="2020-05" db="UniProtKB">
        <authorList>
            <consortium name="EnsemblMetazoa"/>
        </authorList>
    </citation>
    <scope>IDENTIFICATION</scope>
</reference>
<sequence>MAVSPGVVVGAPESAPIALMEVSSRSVVEEGNPGRLVFSSGGSREPTAANPVDTTFTNGAGNSTDTGTPHPVSPWNGTRPREHSRSPSLGDTFVSAAASSDLPYPSSSSPSDSSDDSAAEEAEMLDVSVTRSAFGYITTATITLSGSHSSLDAKDVIGSGPNQPQGRSFADNGNSTVIPTVSSDTEQAGTFLSPGHAPSSSSESTSISMSIGMV</sequence>
<organism evidence="2">
    <name type="scientific">Anopheles sinensis</name>
    <name type="common">Mosquito</name>
    <dbReference type="NCBI Taxonomy" id="74873"/>
    <lineage>
        <taxon>Eukaryota</taxon>
        <taxon>Metazoa</taxon>
        <taxon>Ecdysozoa</taxon>
        <taxon>Arthropoda</taxon>
        <taxon>Hexapoda</taxon>
        <taxon>Insecta</taxon>
        <taxon>Pterygota</taxon>
        <taxon>Neoptera</taxon>
        <taxon>Endopterygota</taxon>
        <taxon>Diptera</taxon>
        <taxon>Nematocera</taxon>
        <taxon>Culicoidea</taxon>
        <taxon>Culicidae</taxon>
        <taxon>Anophelinae</taxon>
        <taxon>Anopheles</taxon>
    </lineage>
</organism>